<comment type="caution">
    <text evidence="1">The sequence shown here is derived from an EMBL/GenBank/DDBJ whole genome shotgun (WGS) entry which is preliminary data.</text>
</comment>
<dbReference type="EMBL" id="JBJQND010000017">
    <property type="protein sequence ID" value="KAL3842535.1"/>
    <property type="molecule type" value="Genomic_DNA"/>
</dbReference>
<accession>A0ABD3U0I1</accession>
<evidence type="ECO:0000313" key="1">
    <source>
        <dbReference type="EMBL" id="KAL3842535.1"/>
    </source>
</evidence>
<gene>
    <name evidence="1" type="ORF">ACJMK2_020536</name>
</gene>
<organism evidence="1 2">
    <name type="scientific">Sinanodonta woodiana</name>
    <name type="common">Chinese pond mussel</name>
    <name type="synonym">Anodonta woodiana</name>
    <dbReference type="NCBI Taxonomy" id="1069815"/>
    <lineage>
        <taxon>Eukaryota</taxon>
        <taxon>Metazoa</taxon>
        <taxon>Spiralia</taxon>
        <taxon>Lophotrochozoa</taxon>
        <taxon>Mollusca</taxon>
        <taxon>Bivalvia</taxon>
        <taxon>Autobranchia</taxon>
        <taxon>Heteroconchia</taxon>
        <taxon>Palaeoheterodonta</taxon>
        <taxon>Unionida</taxon>
        <taxon>Unionoidea</taxon>
        <taxon>Unionidae</taxon>
        <taxon>Unioninae</taxon>
        <taxon>Sinanodonta</taxon>
    </lineage>
</organism>
<keyword evidence="2" id="KW-1185">Reference proteome</keyword>
<evidence type="ECO:0000313" key="2">
    <source>
        <dbReference type="Proteomes" id="UP001634394"/>
    </source>
</evidence>
<dbReference type="Proteomes" id="UP001634394">
    <property type="component" value="Unassembled WGS sequence"/>
</dbReference>
<sequence length="87" mass="9656">MLPPVNSWEFRDYIDINKDVVTDGVITNEDIVSACSGRNTTENSTVGSFVGDETVLESISNIEAFVFKQTVKGKKQQSILDFVKKPN</sequence>
<proteinExistence type="predicted"/>
<protein>
    <submittedName>
        <fullName evidence="1">Uncharacterized protein</fullName>
    </submittedName>
</protein>
<name>A0ABD3U0I1_SINWO</name>
<dbReference type="AlphaFoldDB" id="A0ABD3U0I1"/>
<reference evidence="1 2" key="1">
    <citation type="submission" date="2024-11" db="EMBL/GenBank/DDBJ databases">
        <title>Chromosome-level genome assembly of the freshwater bivalve Anodonta woodiana.</title>
        <authorList>
            <person name="Chen X."/>
        </authorList>
    </citation>
    <scope>NUCLEOTIDE SEQUENCE [LARGE SCALE GENOMIC DNA]</scope>
    <source>
        <strain evidence="1">MN2024</strain>
        <tissue evidence="1">Gills</tissue>
    </source>
</reference>